<dbReference type="Proteomes" id="UP001430356">
    <property type="component" value="Unassembled WGS sequence"/>
</dbReference>
<evidence type="ECO:0000256" key="2">
    <source>
        <dbReference type="SAM" id="SignalP"/>
    </source>
</evidence>
<feature type="chain" id="PRO_5043754479" evidence="2">
    <location>
        <begin position="16"/>
        <end position="272"/>
    </location>
</feature>
<proteinExistence type="predicted"/>
<evidence type="ECO:0000313" key="3">
    <source>
        <dbReference type="EMBL" id="KAK7195658.1"/>
    </source>
</evidence>
<dbReference type="EMBL" id="JAECZO010000059">
    <property type="protein sequence ID" value="KAK7195658.1"/>
    <property type="molecule type" value="Genomic_DNA"/>
</dbReference>
<reference evidence="3 4" key="1">
    <citation type="journal article" date="2021" name="MBio">
        <title>A New Model Trypanosomatid, Novymonas esmeraldas: Genomic Perception of Its 'Candidatus Pandoraea novymonadis' Endosymbiont.</title>
        <authorList>
            <person name="Zakharova A."/>
            <person name="Saura A."/>
            <person name="Butenko A."/>
            <person name="Podesvova L."/>
            <person name="Warmusova S."/>
            <person name="Kostygov A.Y."/>
            <person name="Nenarokova A."/>
            <person name="Lukes J."/>
            <person name="Opperdoes F.R."/>
            <person name="Yurchenko V."/>
        </authorList>
    </citation>
    <scope>NUCLEOTIDE SEQUENCE [LARGE SCALE GENOMIC DNA]</scope>
    <source>
        <strain evidence="3 4">E262AT.01</strain>
    </source>
</reference>
<protein>
    <submittedName>
        <fullName evidence="3">Uncharacterized protein</fullName>
    </submittedName>
</protein>
<accession>A0AAW0EN91</accession>
<keyword evidence="1" id="KW-0472">Membrane</keyword>
<comment type="caution">
    <text evidence="3">The sequence shown here is derived from an EMBL/GenBank/DDBJ whole genome shotgun (WGS) entry which is preliminary data.</text>
</comment>
<keyword evidence="1" id="KW-0812">Transmembrane</keyword>
<organism evidence="3 4">
    <name type="scientific">Novymonas esmeraldas</name>
    <dbReference type="NCBI Taxonomy" id="1808958"/>
    <lineage>
        <taxon>Eukaryota</taxon>
        <taxon>Discoba</taxon>
        <taxon>Euglenozoa</taxon>
        <taxon>Kinetoplastea</taxon>
        <taxon>Metakinetoplastina</taxon>
        <taxon>Trypanosomatida</taxon>
        <taxon>Trypanosomatidae</taxon>
        <taxon>Novymonas</taxon>
    </lineage>
</organism>
<keyword evidence="2" id="KW-0732">Signal</keyword>
<feature type="transmembrane region" description="Helical" evidence="1">
    <location>
        <begin position="209"/>
        <end position="237"/>
    </location>
</feature>
<evidence type="ECO:0000313" key="4">
    <source>
        <dbReference type="Proteomes" id="UP001430356"/>
    </source>
</evidence>
<keyword evidence="4" id="KW-1185">Reference proteome</keyword>
<sequence>MLRLCLLGHAGGAAAAPSLRGAVTVTATAAAAAAALPGQSRRGYATGARSTARERRYYTQPLRAPQYGTSTVVGRQKGDVGAAAVSPTAFPGEAASPMAEEIATGLGHKIGVAHLNTTTRCMTVHRSPASQLVRLLASRCRSVRYNSAGVPVEGSLLLLPWREKLRLCAAILAAFCMTKALFDVARFELLYYGVWKLGYRNDGSPMKRLLYYGSTAMLAAGLFVSFNVNFFISACVLGRRELVGHMMCDTCAYIVPRRTLHLMASRMGLLMV</sequence>
<feature type="signal peptide" evidence="2">
    <location>
        <begin position="1"/>
        <end position="15"/>
    </location>
</feature>
<keyword evidence="1" id="KW-1133">Transmembrane helix</keyword>
<evidence type="ECO:0000256" key="1">
    <source>
        <dbReference type="SAM" id="Phobius"/>
    </source>
</evidence>
<name>A0AAW0EN91_9TRYP</name>
<gene>
    <name evidence="3" type="ORF">NESM_000495600</name>
</gene>
<dbReference type="AlphaFoldDB" id="A0AAW0EN91"/>